<organism evidence="2 3">
    <name type="scientific">Athelia psychrophila</name>
    <dbReference type="NCBI Taxonomy" id="1759441"/>
    <lineage>
        <taxon>Eukaryota</taxon>
        <taxon>Fungi</taxon>
        <taxon>Dikarya</taxon>
        <taxon>Basidiomycota</taxon>
        <taxon>Agaricomycotina</taxon>
        <taxon>Agaricomycetes</taxon>
        <taxon>Agaricomycetidae</taxon>
        <taxon>Atheliales</taxon>
        <taxon>Atheliaceae</taxon>
        <taxon>Athelia</taxon>
    </lineage>
</organism>
<name>A0A166DK54_9AGAM</name>
<protein>
    <submittedName>
        <fullName evidence="2">Uncharacterized protein</fullName>
    </submittedName>
</protein>
<gene>
    <name evidence="2" type="ORF">FIBSPDRAFT_896305</name>
</gene>
<feature type="compositionally biased region" description="Basic and acidic residues" evidence="1">
    <location>
        <begin position="89"/>
        <end position="100"/>
    </location>
</feature>
<dbReference type="EMBL" id="KV417612">
    <property type="protein sequence ID" value="KZP14805.1"/>
    <property type="molecule type" value="Genomic_DNA"/>
</dbReference>
<keyword evidence="3" id="KW-1185">Reference proteome</keyword>
<reference evidence="2 3" key="1">
    <citation type="journal article" date="2016" name="Mol. Biol. Evol.">
        <title>Comparative Genomics of Early-Diverging Mushroom-Forming Fungi Provides Insights into the Origins of Lignocellulose Decay Capabilities.</title>
        <authorList>
            <person name="Nagy L.G."/>
            <person name="Riley R."/>
            <person name="Tritt A."/>
            <person name="Adam C."/>
            <person name="Daum C."/>
            <person name="Floudas D."/>
            <person name="Sun H."/>
            <person name="Yadav J.S."/>
            <person name="Pangilinan J."/>
            <person name="Larsson K.H."/>
            <person name="Matsuura K."/>
            <person name="Barry K."/>
            <person name="Labutti K."/>
            <person name="Kuo R."/>
            <person name="Ohm R.A."/>
            <person name="Bhattacharya S.S."/>
            <person name="Shirouzu T."/>
            <person name="Yoshinaga Y."/>
            <person name="Martin F.M."/>
            <person name="Grigoriev I.V."/>
            <person name="Hibbett D.S."/>
        </authorList>
    </citation>
    <scope>NUCLEOTIDE SEQUENCE [LARGE SCALE GENOMIC DNA]</scope>
    <source>
        <strain evidence="2 3">CBS 109695</strain>
    </source>
</reference>
<feature type="region of interest" description="Disordered" evidence="1">
    <location>
        <begin position="1"/>
        <end position="29"/>
    </location>
</feature>
<feature type="compositionally biased region" description="Polar residues" evidence="1">
    <location>
        <begin position="18"/>
        <end position="28"/>
    </location>
</feature>
<evidence type="ECO:0000313" key="3">
    <source>
        <dbReference type="Proteomes" id="UP000076532"/>
    </source>
</evidence>
<evidence type="ECO:0000313" key="2">
    <source>
        <dbReference type="EMBL" id="KZP14805.1"/>
    </source>
</evidence>
<dbReference type="Proteomes" id="UP000076532">
    <property type="component" value="Unassembled WGS sequence"/>
</dbReference>
<dbReference type="AlphaFoldDB" id="A0A166DK54"/>
<feature type="region of interest" description="Disordered" evidence="1">
    <location>
        <begin position="69"/>
        <end position="100"/>
    </location>
</feature>
<accession>A0A166DK54</accession>
<proteinExistence type="predicted"/>
<feature type="compositionally biased region" description="Polar residues" evidence="1">
    <location>
        <begin position="1"/>
        <end position="10"/>
    </location>
</feature>
<evidence type="ECO:0000256" key="1">
    <source>
        <dbReference type="SAM" id="MobiDB-lite"/>
    </source>
</evidence>
<sequence length="162" mass="18311">MDPTPASSPSHAWDQPGSDINSPSSQSDHFSRLLTVIPDRPEHHFKMDLESLQHRSVFQSTTAIFVESIINSQRPPDFSTHRTGPAQRQEQEREARRRKGIEDATAKSANQIMIHRPSISASYCAFSWTERDAPAHARGFIFVWDDHQERTGEGHEFGFGDG</sequence>